<accession>A0A0A9BCI5</accession>
<organism evidence="1">
    <name type="scientific">Arundo donax</name>
    <name type="common">Giant reed</name>
    <name type="synonym">Donax arundinaceus</name>
    <dbReference type="NCBI Taxonomy" id="35708"/>
    <lineage>
        <taxon>Eukaryota</taxon>
        <taxon>Viridiplantae</taxon>
        <taxon>Streptophyta</taxon>
        <taxon>Embryophyta</taxon>
        <taxon>Tracheophyta</taxon>
        <taxon>Spermatophyta</taxon>
        <taxon>Magnoliopsida</taxon>
        <taxon>Liliopsida</taxon>
        <taxon>Poales</taxon>
        <taxon>Poaceae</taxon>
        <taxon>PACMAD clade</taxon>
        <taxon>Arundinoideae</taxon>
        <taxon>Arundineae</taxon>
        <taxon>Arundo</taxon>
    </lineage>
</organism>
<dbReference type="EMBL" id="GBRH01236246">
    <property type="protein sequence ID" value="JAD61649.1"/>
    <property type="molecule type" value="Transcribed_RNA"/>
</dbReference>
<reference evidence="1" key="2">
    <citation type="journal article" date="2015" name="Data Brief">
        <title>Shoot transcriptome of the giant reed, Arundo donax.</title>
        <authorList>
            <person name="Barrero R.A."/>
            <person name="Guerrero F.D."/>
            <person name="Moolhuijzen P."/>
            <person name="Goolsby J.A."/>
            <person name="Tidwell J."/>
            <person name="Bellgard S.E."/>
            <person name="Bellgard M.I."/>
        </authorList>
    </citation>
    <scope>NUCLEOTIDE SEQUENCE</scope>
    <source>
        <tissue evidence="1">Shoot tissue taken approximately 20 cm above the soil surface</tissue>
    </source>
</reference>
<reference evidence="1" key="1">
    <citation type="submission" date="2014-09" db="EMBL/GenBank/DDBJ databases">
        <authorList>
            <person name="Magalhaes I.L.F."/>
            <person name="Oliveira U."/>
            <person name="Santos F.R."/>
            <person name="Vidigal T.H.D.A."/>
            <person name="Brescovit A.D."/>
            <person name="Santos A.J."/>
        </authorList>
    </citation>
    <scope>NUCLEOTIDE SEQUENCE</scope>
    <source>
        <tissue evidence="1">Shoot tissue taken approximately 20 cm above the soil surface</tissue>
    </source>
</reference>
<dbReference type="AlphaFoldDB" id="A0A0A9BCI5"/>
<protein>
    <submittedName>
        <fullName evidence="1">Uncharacterized protein</fullName>
    </submittedName>
</protein>
<sequence length="59" mass="6536">MIIISGQLPCARFPYSFSGKAAIPNPKMPGRILAAEKFQTSNSRFHDAEKQIRKGTLQS</sequence>
<proteinExistence type="predicted"/>
<evidence type="ECO:0000313" key="1">
    <source>
        <dbReference type="EMBL" id="JAD61649.1"/>
    </source>
</evidence>
<name>A0A0A9BCI5_ARUDO</name>